<dbReference type="Pfam" id="PF00300">
    <property type="entry name" value="His_Phos_1"/>
    <property type="match status" value="1"/>
</dbReference>
<evidence type="ECO:0000256" key="8">
    <source>
        <dbReference type="PIRSR" id="PIRSR613078-3"/>
    </source>
</evidence>
<dbReference type="HAMAP" id="MF_01039">
    <property type="entry name" value="PGAM_GpmA"/>
    <property type="match status" value="1"/>
</dbReference>
<keyword evidence="4" id="KW-0324">Glycolysis</keyword>
<feature type="active site" description="Proton donor/acceptor" evidence="6">
    <location>
        <position position="86"/>
    </location>
</feature>
<reference evidence="10" key="1">
    <citation type="submission" date="2021-02" db="EMBL/GenBank/DDBJ databases">
        <authorList>
            <person name="Nowell W R."/>
        </authorList>
    </citation>
    <scope>NUCLEOTIDE SEQUENCE</scope>
</reference>
<feature type="binding site" evidence="7">
    <location>
        <begin position="86"/>
        <end position="89"/>
    </location>
    <ligand>
        <name>substrate</name>
    </ligand>
</feature>
<feature type="site" description="Transition state stabilizer" evidence="8">
    <location>
        <position position="181"/>
    </location>
</feature>
<gene>
    <name evidence="9" type="ORF">OVA965_LOCUS23797</name>
    <name evidence="10" type="ORF">TMI583_LOCUS24516</name>
</gene>
<dbReference type="SMART" id="SM00855">
    <property type="entry name" value="PGAM"/>
    <property type="match status" value="1"/>
</dbReference>
<dbReference type="FunFam" id="3.40.50.1240:FF:000003">
    <property type="entry name" value="2,3-bisphosphoglycerate-dependent phosphoglycerate mutase"/>
    <property type="match status" value="1"/>
</dbReference>
<evidence type="ECO:0000256" key="7">
    <source>
        <dbReference type="PIRSR" id="PIRSR613078-2"/>
    </source>
</evidence>
<dbReference type="PIRSF" id="PIRSF000709">
    <property type="entry name" value="6PFK_2-Ptase"/>
    <property type="match status" value="1"/>
</dbReference>
<dbReference type="GO" id="GO:0006096">
    <property type="term" value="P:glycolytic process"/>
    <property type="evidence" value="ECO:0007669"/>
    <property type="project" value="UniProtKB-KW"/>
</dbReference>
<organism evidence="10 11">
    <name type="scientific">Didymodactylos carnosus</name>
    <dbReference type="NCBI Taxonomy" id="1234261"/>
    <lineage>
        <taxon>Eukaryota</taxon>
        <taxon>Metazoa</taxon>
        <taxon>Spiralia</taxon>
        <taxon>Gnathifera</taxon>
        <taxon>Rotifera</taxon>
        <taxon>Eurotatoria</taxon>
        <taxon>Bdelloidea</taxon>
        <taxon>Philodinida</taxon>
        <taxon>Philodinidae</taxon>
        <taxon>Didymodactylos</taxon>
    </lineage>
</organism>
<accession>A0A8S2NNI3</accession>
<evidence type="ECO:0000256" key="5">
    <source>
        <dbReference type="ARBA" id="ARBA00023235"/>
    </source>
</evidence>
<evidence type="ECO:0000313" key="10">
    <source>
        <dbReference type="EMBL" id="CAF4007210.1"/>
    </source>
</evidence>
<protein>
    <recommendedName>
        <fullName evidence="3">phosphoglycerate mutase (2,3-diphosphoglycerate-dependent)</fullName>
        <ecNumber evidence="3">5.4.2.11</ecNumber>
    </recommendedName>
</protein>
<dbReference type="EMBL" id="CAJNOK010014064">
    <property type="protein sequence ID" value="CAF1196988.1"/>
    <property type="molecule type" value="Genomic_DNA"/>
</dbReference>
<dbReference type="AlphaFoldDB" id="A0A8S2NNI3"/>
<dbReference type="InterPro" id="IPR013078">
    <property type="entry name" value="His_Pase_superF_clade-1"/>
</dbReference>
<feature type="binding site" evidence="7">
    <location>
        <position position="59"/>
    </location>
    <ligand>
        <name>substrate</name>
    </ligand>
</feature>
<dbReference type="Proteomes" id="UP000677228">
    <property type="component" value="Unassembled WGS sequence"/>
</dbReference>
<sequence length="248" mass="28893">MPTVHMRHGESEWTGDNLFCGWYDADLSEKGINEAKQAGKWLKENGYTFDVVFTSVLKRAIKTVYYIQEELDLHWIPVYRHWSLNERMYGALQGKNKSETAAKYGEDQVKVWRRAYDIRPPPVEETSQFNPRNDPKYKNLDKRILPLTECLKDTINRVLPVWHDQIVPKIIIGQNVLICLHGTSLRAIIKYLDHVSDDQIIHMHIPSGIPMVYELDENLNALNHYYLAPDDIVKQAVEHVENQGKIKK</sequence>
<dbReference type="PANTHER" id="PTHR11931">
    <property type="entry name" value="PHOSPHOGLYCERATE MUTASE"/>
    <property type="match status" value="1"/>
</dbReference>
<evidence type="ECO:0000256" key="1">
    <source>
        <dbReference type="ARBA" id="ARBA00000380"/>
    </source>
</evidence>
<feature type="binding site" evidence="7">
    <location>
        <position position="97"/>
    </location>
    <ligand>
        <name>substrate</name>
    </ligand>
</feature>
<evidence type="ECO:0000313" key="11">
    <source>
        <dbReference type="Proteomes" id="UP000682733"/>
    </source>
</evidence>
<evidence type="ECO:0000313" key="9">
    <source>
        <dbReference type="EMBL" id="CAF1196988.1"/>
    </source>
</evidence>
<evidence type="ECO:0000256" key="2">
    <source>
        <dbReference type="ARBA" id="ARBA00006717"/>
    </source>
</evidence>
<dbReference type="SUPFAM" id="SSF53254">
    <property type="entry name" value="Phosphoglycerate mutase-like"/>
    <property type="match status" value="1"/>
</dbReference>
<comment type="caution">
    <text evidence="10">The sequence shown here is derived from an EMBL/GenBank/DDBJ whole genome shotgun (WGS) entry which is preliminary data.</text>
</comment>
<dbReference type="NCBIfam" id="TIGR01258">
    <property type="entry name" value="pgm_1"/>
    <property type="match status" value="1"/>
</dbReference>
<feature type="active site" description="Tele-phosphohistidine intermediate" evidence="6">
    <location>
        <position position="8"/>
    </location>
</feature>
<dbReference type="EC" id="5.4.2.11" evidence="3"/>
<evidence type="ECO:0000256" key="4">
    <source>
        <dbReference type="ARBA" id="ARBA00023152"/>
    </source>
</evidence>
<evidence type="ECO:0000256" key="6">
    <source>
        <dbReference type="PIRSR" id="PIRSR613078-1"/>
    </source>
</evidence>
<name>A0A8S2NNI3_9BILA</name>
<dbReference type="EMBL" id="CAJOBA010035593">
    <property type="protein sequence ID" value="CAF4007210.1"/>
    <property type="molecule type" value="Genomic_DNA"/>
</dbReference>
<comment type="similarity">
    <text evidence="2">Belongs to the phosphoglycerate mutase family. BPG-dependent PGAM subfamily.</text>
</comment>
<dbReference type="Gene3D" id="3.40.50.1240">
    <property type="entry name" value="Phosphoglycerate mutase-like"/>
    <property type="match status" value="1"/>
</dbReference>
<dbReference type="InterPro" id="IPR005952">
    <property type="entry name" value="Phosphogly_mut1"/>
</dbReference>
<dbReference type="InterPro" id="IPR029033">
    <property type="entry name" value="His_PPase_superfam"/>
</dbReference>
<keyword evidence="5" id="KW-0413">Isomerase</keyword>
<evidence type="ECO:0000256" key="3">
    <source>
        <dbReference type="ARBA" id="ARBA00012028"/>
    </source>
</evidence>
<comment type="catalytic activity">
    <reaction evidence="1">
        <text>(2R)-2-phosphoglycerate = (2R)-3-phosphoglycerate</text>
        <dbReference type="Rhea" id="RHEA:15901"/>
        <dbReference type="ChEBI" id="CHEBI:58272"/>
        <dbReference type="ChEBI" id="CHEBI:58289"/>
        <dbReference type="EC" id="5.4.2.11"/>
    </reaction>
</comment>
<feature type="binding site" evidence="7">
    <location>
        <begin position="113"/>
        <end position="114"/>
    </location>
    <ligand>
        <name>substrate</name>
    </ligand>
</feature>
<dbReference type="GO" id="GO:0004619">
    <property type="term" value="F:phosphoglycerate mutase activity"/>
    <property type="evidence" value="ECO:0007669"/>
    <property type="project" value="UniProtKB-EC"/>
</dbReference>
<proteinExistence type="inferred from homology"/>
<dbReference type="NCBIfam" id="NF010713">
    <property type="entry name" value="PRK14115.1"/>
    <property type="match status" value="1"/>
</dbReference>
<dbReference type="Proteomes" id="UP000682733">
    <property type="component" value="Unassembled WGS sequence"/>
</dbReference>
<dbReference type="CDD" id="cd07067">
    <property type="entry name" value="HP_PGM_like"/>
    <property type="match status" value="1"/>
</dbReference>